<dbReference type="STRING" id="1283841.A0A084QPB6"/>
<dbReference type="Proteomes" id="UP000028524">
    <property type="component" value="Unassembled WGS sequence"/>
</dbReference>
<evidence type="ECO:0000313" key="2">
    <source>
        <dbReference type="Proteomes" id="UP000028524"/>
    </source>
</evidence>
<protein>
    <submittedName>
        <fullName evidence="1">Uncharacterized protein</fullName>
    </submittedName>
</protein>
<dbReference type="AlphaFoldDB" id="A0A084QPB6"/>
<accession>A0A084QPB6</accession>
<dbReference type="OrthoDB" id="1046782at2759"/>
<organism evidence="1 2">
    <name type="scientific">Stachybotrys chlorohalonatus (strain IBT 40285)</name>
    <dbReference type="NCBI Taxonomy" id="1283841"/>
    <lineage>
        <taxon>Eukaryota</taxon>
        <taxon>Fungi</taxon>
        <taxon>Dikarya</taxon>
        <taxon>Ascomycota</taxon>
        <taxon>Pezizomycotina</taxon>
        <taxon>Sordariomycetes</taxon>
        <taxon>Hypocreomycetidae</taxon>
        <taxon>Hypocreales</taxon>
        <taxon>Stachybotryaceae</taxon>
        <taxon>Stachybotrys</taxon>
    </lineage>
</organism>
<proteinExistence type="predicted"/>
<name>A0A084QPB6_STAC4</name>
<evidence type="ECO:0000313" key="1">
    <source>
        <dbReference type="EMBL" id="KFA65801.1"/>
    </source>
</evidence>
<gene>
    <name evidence="1" type="ORF">S40285_10400</name>
</gene>
<reference evidence="1 2" key="1">
    <citation type="journal article" date="2014" name="BMC Genomics">
        <title>Comparative genome sequencing reveals chemotype-specific gene clusters in the toxigenic black mold Stachybotrys.</title>
        <authorList>
            <person name="Semeiks J."/>
            <person name="Borek D."/>
            <person name="Otwinowski Z."/>
            <person name="Grishin N.V."/>
        </authorList>
    </citation>
    <scope>NUCLEOTIDE SEQUENCE [LARGE SCALE GENOMIC DNA]</scope>
    <source>
        <strain evidence="1 2">IBT 40285</strain>
    </source>
</reference>
<dbReference type="InParanoid" id="A0A084QPB6"/>
<keyword evidence="2" id="KW-1185">Reference proteome</keyword>
<dbReference type="HOGENOM" id="CLU_1038911_0_0_1"/>
<dbReference type="EMBL" id="KL660554">
    <property type="protein sequence ID" value="KFA65801.1"/>
    <property type="molecule type" value="Genomic_DNA"/>
</dbReference>
<sequence length="268" mass="29798">MRIATASSIVAQLCGVPRGTDQGPSKVEFRIEWGLQQYLAKIRARVTQEVKISECMVITGHDSSHCWYGSGEKYVSMTWGARGELFLNEIMRFVQPRVMRGDGLGQLTAVHVVLTAEEQKADFPSFFNFTGKWDEPTTISQLLCWMTATLRLPVSSRVSSSGVTFDQVETNTSILTFDILLARVDIIKPNALGATWVNVFPSFIVAIGFPWHITKNPVLGEPNYGAAPNRLEPEVAWARKVTDRILFMPMLSSARTATRGVDLCIEPT</sequence>